<dbReference type="Proteomes" id="UP000663850">
    <property type="component" value="Unassembled WGS sequence"/>
</dbReference>
<organism evidence="1 2">
    <name type="scientific">Rhizoctonia solani</name>
    <dbReference type="NCBI Taxonomy" id="456999"/>
    <lineage>
        <taxon>Eukaryota</taxon>
        <taxon>Fungi</taxon>
        <taxon>Dikarya</taxon>
        <taxon>Basidiomycota</taxon>
        <taxon>Agaricomycotina</taxon>
        <taxon>Agaricomycetes</taxon>
        <taxon>Cantharellales</taxon>
        <taxon>Ceratobasidiaceae</taxon>
        <taxon>Rhizoctonia</taxon>
    </lineage>
</organism>
<dbReference type="GO" id="GO:0005506">
    <property type="term" value="F:iron ion binding"/>
    <property type="evidence" value="ECO:0007669"/>
    <property type="project" value="InterPro"/>
</dbReference>
<dbReference type="SUPFAM" id="SSF49482">
    <property type="entry name" value="Aromatic compound dioxygenase"/>
    <property type="match status" value="1"/>
</dbReference>
<dbReference type="Gene3D" id="2.60.130.10">
    <property type="entry name" value="Aromatic compound dioxygenase"/>
    <property type="match status" value="1"/>
</dbReference>
<protein>
    <recommendedName>
        <fullName evidence="3">Intradiol ring-cleavage dioxygenases domain-containing protein</fullName>
    </recommendedName>
</protein>
<sequence length="271" mass="29997">MHTEFLITAWDQLSSTALTESFAEINLGVTRPPDGWFLNDTSLTIPVASVNPSFLASPVLVPLSTRILAFLSTAVPPLADLSRPYYMYSAPNLNFAPGKAVMGVIEVLKSKVLGPKGELVEARSLASQYSFSEYRNRGKVTTDPSTGSFEILTVPPGIYGILGAQRVAHIHGIITAPGYQSLTTQLYLCPKNESIGFQTDFLTLIRGPRENLIRGWSIPTEKGDRYWDWPQLESETEIMKVAEEWNDWLKNQAVEWKISCGASQMITLNKA</sequence>
<dbReference type="PANTHER" id="PTHR33711:SF10">
    <property type="entry name" value="INTRADIOL RING-CLEAVAGE DIOXYGENASES DOMAIN-CONTAINING PROTEIN"/>
    <property type="match status" value="1"/>
</dbReference>
<evidence type="ECO:0008006" key="3">
    <source>
        <dbReference type="Google" id="ProtNLM"/>
    </source>
</evidence>
<dbReference type="PANTHER" id="PTHR33711">
    <property type="entry name" value="DIOXYGENASE, PUTATIVE (AFU_ORTHOLOGUE AFUA_2G02910)-RELATED"/>
    <property type="match status" value="1"/>
</dbReference>
<evidence type="ECO:0000313" key="1">
    <source>
        <dbReference type="EMBL" id="CAE6436029.1"/>
    </source>
</evidence>
<dbReference type="EMBL" id="CAJMWZ010001387">
    <property type="protein sequence ID" value="CAE6436029.1"/>
    <property type="molecule type" value="Genomic_DNA"/>
</dbReference>
<gene>
    <name evidence="1" type="ORF">RDB_LOCUS24090</name>
</gene>
<accession>A0A8H2XV85</accession>
<dbReference type="GO" id="GO:0016702">
    <property type="term" value="F:oxidoreductase activity, acting on single donors with incorporation of molecular oxygen, incorporation of two atoms of oxygen"/>
    <property type="evidence" value="ECO:0007669"/>
    <property type="project" value="InterPro"/>
</dbReference>
<reference evidence="1" key="1">
    <citation type="submission" date="2021-01" db="EMBL/GenBank/DDBJ databases">
        <authorList>
            <person name="Kaushik A."/>
        </authorList>
    </citation>
    <scope>NUCLEOTIDE SEQUENCE</scope>
    <source>
        <strain evidence="1">Type strain: AG8-Rh-89/</strain>
    </source>
</reference>
<dbReference type="AlphaFoldDB" id="A0A8H2XV85"/>
<dbReference type="InterPro" id="IPR015889">
    <property type="entry name" value="Intradiol_dOase_core"/>
</dbReference>
<evidence type="ECO:0000313" key="2">
    <source>
        <dbReference type="Proteomes" id="UP000663850"/>
    </source>
</evidence>
<name>A0A8H2XV85_9AGAM</name>
<proteinExistence type="predicted"/>
<comment type="caution">
    <text evidence="1">The sequence shown here is derived from an EMBL/GenBank/DDBJ whole genome shotgun (WGS) entry which is preliminary data.</text>
</comment>
<dbReference type="InterPro" id="IPR050770">
    <property type="entry name" value="Intradiol_RC_Dioxygenase"/>
</dbReference>